<dbReference type="InterPro" id="IPR050597">
    <property type="entry name" value="Cytochrome_c_Oxidase_Subunit"/>
</dbReference>
<comment type="subcellular location">
    <subcellularLocation>
        <location evidence="1">Periplasm</location>
    </subcellularLocation>
</comment>
<accession>A0ABW1XR73</accession>
<dbReference type="PANTHER" id="PTHR33751:SF9">
    <property type="entry name" value="CYTOCHROME C4"/>
    <property type="match status" value="1"/>
</dbReference>
<evidence type="ECO:0000256" key="1">
    <source>
        <dbReference type="ARBA" id="ARBA00004418"/>
    </source>
</evidence>
<evidence type="ECO:0000256" key="2">
    <source>
        <dbReference type="ARBA" id="ARBA00022448"/>
    </source>
</evidence>
<evidence type="ECO:0000259" key="10">
    <source>
        <dbReference type="PROSITE" id="PS51007"/>
    </source>
</evidence>
<evidence type="ECO:0000256" key="7">
    <source>
        <dbReference type="ARBA" id="ARBA00023004"/>
    </source>
</evidence>
<keyword evidence="4 8" id="KW-0479">Metal-binding</keyword>
<dbReference type="PROSITE" id="PS51007">
    <property type="entry name" value="CYTC"/>
    <property type="match status" value="2"/>
</dbReference>
<evidence type="ECO:0000256" key="6">
    <source>
        <dbReference type="ARBA" id="ARBA00022982"/>
    </source>
</evidence>
<reference evidence="12" key="1">
    <citation type="journal article" date="2019" name="Int. J. Syst. Evol. Microbiol.">
        <title>The Global Catalogue of Microorganisms (GCM) 10K type strain sequencing project: providing services to taxonomists for standard genome sequencing and annotation.</title>
        <authorList>
            <consortium name="The Broad Institute Genomics Platform"/>
            <consortium name="The Broad Institute Genome Sequencing Center for Infectious Disease"/>
            <person name="Wu L."/>
            <person name="Ma J."/>
        </authorList>
    </citation>
    <scope>NUCLEOTIDE SEQUENCE [LARGE SCALE GENOMIC DNA]</scope>
    <source>
        <strain evidence="12">CGMCC 1.16031</strain>
    </source>
</reference>
<dbReference type="EMBL" id="JBHSUS010000001">
    <property type="protein sequence ID" value="MFC6441692.1"/>
    <property type="molecule type" value="Genomic_DNA"/>
</dbReference>
<dbReference type="RefSeq" id="WP_131257555.1">
    <property type="nucleotide sequence ID" value="NZ_JBHSUS010000001.1"/>
</dbReference>
<feature type="signal peptide" evidence="9">
    <location>
        <begin position="1"/>
        <end position="20"/>
    </location>
</feature>
<keyword evidence="12" id="KW-1185">Reference proteome</keyword>
<dbReference type="PANTHER" id="PTHR33751">
    <property type="entry name" value="CBB3-TYPE CYTOCHROME C OXIDASE SUBUNIT FIXP"/>
    <property type="match status" value="1"/>
</dbReference>
<evidence type="ECO:0000313" key="11">
    <source>
        <dbReference type="EMBL" id="MFC6441692.1"/>
    </source>
</evidence>
<sequence>MKKLCLLLLVTSGLSFQAAAAGDAQAGKDKSMVCAACHGADGNAAIDMYPKIAGQHAGYIAKQLHDFRKAAQTAGAEGRNDPIMSAQAAALSDQDIEDLAAYFSSQEMTGGETPEDVVAAGMKMYQGGDAEKGIAACAACHGPRGNGMELAKFPDISGQHSAYVKAQLEKFRSGQRANDMNGMMRDIAKRLSDDDIALLSKFVAGLH</sequence>
<evidence type="ECO:0000256" key="4">
    <source>
        <dbReference type="ARBA" id="ARBA00022723"/>
    </source>
</evidence>
<evidence type="ECO:0000256" key="9">
    <source>
        <dbReference type="SAM" id="SignalP"/>
    </source>
</evidence>
<keyword evidence="7 8" id="KW-0408">Iron</keyword>
<dbReference type="InterPro" id="IPR024167">
    <property type="entry name" value="Cytochrome_c4-like"/>
</dbReference>
<gene>
    <name evidence="11" type="ORF">ACFP85_16175</name>
</gene>
<evidence type="ECO:0000256" key="8">
    <source>
        <dbReference type="PROSITE-ProRule" id="PRU00433"/>
    </source>
</evidence>
<dbReference type="Pfam" id="PF00034">
    <property type="entry name" value="Cytochrom_C"/>
    <property type="match status" value="2"/>
</dbReference>
<keyword evidence="5" id="KW-0574">Periplasm</keyword>
<dbReference type="InterPro" id="IPR036909">
    <property type="entry name" value="Cyt_c-like_dom_sf"/>
</dbReference>
<proteinExistence type="predicted"/>
<name>A0ABW1XR73_9ALTE</name>
<dbReference type="Proteomes" id="UP001596364">
    <property type="component" value="Unassembled WGS sequence"/>
</dbReference>
<evidence type="ECO:0000256" key="3">
    <source>
        <dbReference type="ARBA" id="ARBA00022617"/>
    </source>
</evidence>
<protein>
    <submittedName>
        <fullName evidence="11">C-type cytochrome</fullName>
    </submittedName>
</protein>
<organism evidence="11 12">
    <name type="scientific">Pseudobowmanella zhangzhouensis</name>
    <dbReference type="NCBI Taxonomy" id="1537679"/>
    <lineage>
        <taxon>Bacteria</taxon>
        <taxon>Pseudomonadati</taxon>
        <taxon>Pseudomonadota</taxon>
        <taxon>Gammaproteobacteria</taxon>
        <taxon>Alteromonadales</taxon>
        <taxon>Alteromonadaceae</taxon>
    </lineage>
</organism>
<dbReference type="InterPro" id="IPR008168">
    <property type="entry name" value="Cyt_C_IC"/>
</dbReference>
<dbReference type="PIRSF" id="PIRSF000005">
    <property type="entry name" value="Cytochrome_c4"/>
    <property type="match status" value="1"/>
</dbReference>
<keyword evidence="6" id="KW-0249">Electron transport</keyword>
<feature type="domain" description="Cytochrome c" evidence="10">
    <location>
        <begin position="116"/>
        <end position="207"/>
    </location>
</feature>
<keyword evidence="2" id="KW-0813">Transport</keyword>
<evidence type="ECO:0000256" key="5">
    <source>
        <dbReference type="ARBA" id="ARBA00022764"/>
    </source>
</evidence>
<evidence type="ECO:0000313" key="12">
    <source>
        <dbReference type="Proteomes" id="UP001596364"/>
    </source>
</evidence>
<dbReference type="InterPro" id="IPR009056">
    <property type="entry name" value="Cyt_c-like_dom"/>
</dbReference>
<dbReference type="PRINTS" id="PR00605">
    <property type="entry name" value="CYTCHROMECIC"/>
</dbReference>
<dbReference type="SUPFAM" id="SSF46626">
    <property type="entry name" value="Cytochrome c"/>
    <property type="match status" value="2"/>
</dbReference>
<comment type="caution">
    <text evidence="11">The sequence shown here is derived from an EMBL/GenBank/DDBJ whole genome shotgun (WGS) entry which is preliminary data.</text>
</comment>
<feature type="chain" id="PRO_5046635841" evidence="9">
    <location>
        <begin position="21"/>
        <end position="207"/>
    </location>
</feature>
<dbReference type="Gene3D" id="1.10.760.10">
    <property type="entry name" value="Cytochrome c-like domain"/>
    <property type="match status" value="2"/>
</dbReference>
<keyword evidence="9" id="KW-0732">Signal</keyword>
<feature type="domain" description="Cytochrome c" evidence="10">
    <location>
        <begin position="22"/>
        <end position="107"/>
    </location>
</feature>
<keyword evidence="3 8" id="KW-0349">Heme</keyword>